<dbReference type="FunFam" id="3.40.720.10:FF:000051">
    <property type="entry name" value="Arylsulfatase"/>
    <property type="match status" value="1"/>
</dbReference>
<dbReference type="AlphaFoldDB" id="F9F9V6"/>
<dbReference type="PANTHER" id="PTHR43108:SF8">
    <property type="entry name" value="SD21168P"/>
    <property type="match status" value="1"/>
</dbReference>
<dbReference type="Pfam" id="PF05368">
    <property type="entry name" value="NmrA"/>
    <property type="match status" value="1"/>
</dbReference>
<dbReference type="OrthoDB" id="96314at2759"/>
<evidence type="ECO:0000259" key="6">
    <source>
        <dbReference type="Pfam" id="PF05368"/>
    </source>
</evidence>
<name>F9F9V6_FUSOF</name>
<comment type="similarity">
    <text evidence="1">Belongs to the sulfatase family.</text>
</comment>
<comment type="caution">
    <text evidence="7">The sequence shown here is derived from an EMBL/GenBank/DDBJ whole genome shotgun (WGS) entry which is preliminary data.</text>
</comment>
<dbReference type="Gene3D" id="3.40.720.10">
    <property type="entry name" value="Alkaline Phosphatase, subunit A"/>
    <property type="match status" value="1"/>
</dbReference>
<evidence type="ECO:0000256" key="2">
    <source>
        <dbReference type="ARBA" id="ARBA00022729"/>
    </source>
</evidence>
<sequence length="1194" mass="134702">MVKLAVAGFGEVAREVVKAILAEGHHEITVLSRKDAPSNLLPDLKWTKVNYEDKKQLAKALKGMHTVLSFIVTHLDIGCVAQINLIDTCVEVGVKRFSPSEWAMVDLNGSQFYANKIQIRRYLENLNKPKKVLEYSMFFPGVFMNYLAPPEKMGADLSYIKPFIDFEYCRAILPEQTHINVSFSTIQDLGRVVAKALDYEREWPVLGGIAASKTSISDLLQLGERIRGKPFSIERIKQSDLEADKFTTSWAPELNHPTIAVDTRKAVAKRYLRFAMLGLAKGAWDIPDVWNQLLPEVEFTKLEDFLQATWDKADHKSRVTGSVRRIHLEDTILLDRIRYDSHLHWSIWNPHPPVGLYEPIQPFTRPRSSLSSSARNTEFLKKTPNINEYSWAVNHEQSPAGAAFYISQLECLDSQGLHANWGSGSLLQGLIANLPIKKNDEYSSTGKWHEYTYYYKEMRGQRVVTTPSADEFFKVYATPGWEPFVVFTGSQLQRGIISHHLAGLSACSYRLPRLARSGSDYRESPVPTSRIIPALYWLLGLWRRLDDPEAADECESLGASADFDHKEEAWTVMCMPLLIPKLYNDRDAFTKHPLPSVSKHFRLYLIMIFRPSLLCSMLVTLAVGQKSKPNIIFILTDDQDVHMQSMDYMPLLKKYIADEGTLYQRHYCTTAICCPARVSILTGKLAHNTNVTDLILPYGGYPKFVQEGLNSNYLPIWLQDGGYNTYYTGKLFNAHTVDNYNDPHPAGWTSSDFLLDPFTYSYWNATWQRDSEPPISHEGTYNTDDLAEKTINYIREAHAAGKPFFLTSAPIAPHNEAVVPEMPDIWTSTPDDPALRPRLLPPQPAKRHEHLFLDVKVPRTPNFNPDKPSGVNGVARLPKLNQTSLDYNDNYFRLRLQSLQAVDEMVERVVLELESLGIADDTYIIYTTDNGYHIGQHRLQPGKTCGFETDINVPLLIRGPGVPKSKVTDAVTSHTDLARTILRMAGIKARPDFDGLSVPLSRNEINQGAKASAEHLGIEFWGILGDESWHSTAIPGNTYKGLRIQSKDYNLYYAVHCTNEHELYDMTVDPYQLNNLLPSGPNGTGMPIESYAKSKVKVEGRPLLTIVSRLDAIMAVMKSCKGTTCTHPWKVLHPKGDVKNLRDALKTRHDAFYLESAKENSVSFSMCAGGYLASNESPQQPSIYGRDGGWSILT</sequence>
<dbReference type="PANTHER" id="PTHR43108">
    <property type="entry name" value="N-ACETYLGLUCOSAMINE-6-SULFATASE FAMILY MEMBER"/>
    <property type="match status" value="1"/>
</dbReference>
<dbReference type="SUPFAM" id="SSF53649">
    <property type="entry name" value="Alkaline phosphatase-like"/>
    <property type="match status" value="1"/>
</dbReference>
<feature type="non-terminal residue" evidence="7">
    <location>
        <position position="1"/>
    </location>
</feature>
<dbReference type="Gene3D" id="3.90.25.10">
    <property type="entry name" value="UDP-galactose 4-epimerase, domain 1"/>
    <property type="match status" value="1"/>
</dbReference>
<evidence type="ECO:0000259" key="5">
    <source>
        <dbReference type="Pfam" id="PF00884"/>
    </source>
</evidence>
<evidence type="ECO:0008006" key="8">
    <source>
        <dbReference type="Google" id="ProtNLM"/>
    </source>
</evidence>
<proteinExistence type="inferred from homology"/>
<evidence type="ECO:0000256" key="1">
    <source>
        <dbReference type="ARBA" id="ARBA00008779"/>
    </source>
</evidence>
<evidence type="ECO:0000313" key="7">
    <source>
        <dbReference type="EMBL" id="EGU86314.1"/>
    </source>
</evidence>
<dbReference type="Pfam" id="PF00884">
    <property type="entry name" value="Sulfatase"/>
    <property type="match status" value="1"/>
</dbReference>
<keyword evidence="4" id="KW-0325">Glycoprotein</keyword>
<dbReference type="STRING" id="660025.F9F9V6"/>
<dbReference type="CDD" id="cd16147">
    <property type="entry name" value="G6S"/>
    <property type="match status" value="1"/>
</dbReference>
<dbReference type="InterPro" id="IPR017850">
    <property type="entry name" value="Alkaline_phosphatase_core_sf"/>
</dbReference>
<accession>F9F9V6</accession>
<keyword evidence="2" id="KW-0732">Signal</keyword>
<evidence type="ECO:0000256" key="4">
    <source>
        <dbReference type="ARBA" id="ARBA00023180"/>
    </source>
</evidence>
<dbReference type="GO" id="GO:0008449">
    <property type="term" value="F:N-acetylglucosamine-6-sulfatase activity"/>
    <property type="evidence" value="ECO:0007669"/>
    <property type="project" value="TreeGrafter"/>
</dbReference>
<feature type="domain" description="Sulfatase N-terminal" evidence="5">
    <location>
        <begin position="629"/>
        <end position="987"/>
    </location>
</feature>
<feature type="domain" description="NmrA-like" evidence="6">
    <location>
        <begin position="8"/>
        <end position="243"/>
    </location>
</feature>
<dbReference type="InterPro" id="IPR000917">
    <property type="entry name" value="Sulfatase_N"/>
</dbReference>
<dbReference type="SUPFAM" id="SSF51735">
    <property type="entry name" value="NAD(P)-binding Rossmann-fold domains"/>
    <property type="match status" value="1"/>
</dbReference>
<protein>
    <recommendedName>
        <fullName evidence="8">Arylsulfatase</fullName>
    </recommendedName>
</protein>
<gene>
    <name evidence="7" type="ORF">FOXB_03181</name>
</gene>
<dbReference type="InterPro" id="IPR024607">
    <property type="entry name" value="Sulfatase_CS"/>
</dbReference>
<dbReference type="EMBL" id="AFQF01001077">
    <property type="protein sequence ID" value="EGU86314.1"/>
    <property type="molecule type" value="Genomic_DNA"/>
</dbReference>
<evidence type="ECO:0000256" key="3">
    <source>
        <dbReference type="ARBA" id="ARBA00022801"/>
    </source>
</evidence>
<dbReference type="PROSITE" id="PS00523">
    <property type="entry name" value="SULFATASE_1"/>
    <property type="match status" value="1"/>
</dbReference>
<reference evidence="7" key="1">
    <citation type="journal article" date="2012" name="Mol. Plant Microbe Interact.">
        <title>A highly conserved effector in Fusarium oxysporum is required for full virulence on Arabidopsis.</title>
        <authorList>
            <person name="Thatcher L.F."/>
            <person name="Gardiner D.M."/>
            <person name="Kazan K."/>
            <person name="Manners J."/>
        </authorList>
    </citation>
    <scope>NUCLEOTIDE SEQUENCE [LARGE SCALE GENOMIC DNA]</scope>
    <source>
        <strain evidence="7">Fo5176</strain>
    </source>
</reference>
<dbReference type="GO" id="GO:0005539">
    <property type="term" value="F:glycosaminoglycan binding"/>
    <property type="evidence" value="ECO:0007669"/>
    <property type="project" value="TreeGrafter"/>
</dbReference>
<dbReference type="Gene3D" id="3.40.50.720">
    <property type="entry name" value="NAD(P)-binding Rossmann-like Domain"/>
    <property type="match status" value="1"/>
</dbReference>
<keyword evidence="3" id="KW-0378">Hydrolase</keyword>
<dbReference type="InterPro" id="IPR008030">
    <property type="entry name" value="NmrA-like"/>
</dbReference>
<organism evidence="7">
    <name type="scientific">Fusarium oxysporum (strain Fo5176)</name>
    <name type="common">Fusarium vascular wilt</name>
    <dbReference type="NCBI Taxonomy" id="660025"/>
    <lineage>
        <taxon>Eukaryota</taxon>
        <taxon>Fungi</taxon>
        <taxon>Dikarya</taxon>
        <taxon>Ascomycota</taxon>
        <taxon>Pezizomycotina</taxon>
        <taxon>Sordariomycetes</taxon>
        <taxon>Hypocreomycetidae</taxon>
        <taxon>Hypocreales</taxon>
        <taxon>Nectriaceae</taxon>
        <taxon>Fusarium</taxon>
        <taxon>Fusarium oxysporum species complex</taxon>
    </lineage>
</organism>
<dbReference type="InterPro" id="IPR036291">
    <property type="entry name" value="NAD(P)-bd_dom_sf"/>
</dbReference>